<evidence type="ECO:0000313" key="7">
    <source>
        <dbReference type="EMBL" id="MCE2594883.1"/>
    </source>
</evidence>
<evidence type="ECO:0000256" key="6">
    <source>
        <dbReference type="SAM" id="Phobius"/>
    </source>
</evidence>
<proteinExistence type="predicted"/>
<keyword evidence="8" id="KW-1185">Reference proteome</keyword>
<dbReference type="EMBL" id="JAIMJA010000007">
    <property type="protein sequence ID" value="MCE2594883.1"/>
    <property type="molecule type" value="Genomic_DNA"/>
</dbReference>
<name>A0ABS8W8Q4_9GAMM</name>
<dbReference type="PANTHER" id="PTHR33931:SF5">
    <property type="entry name" value="UPF0299 MEMBRANE PROTEIN YOHJ"/>
    <property type="match status" value="1"/>
</dbReference>
<keyword evidence="2" id="KW-1003">Cell membrane</keyword>
<dbReference type="InterPro" id="IPR005538">
    <property type="entry name" value="LrgA/CidA"/>
</dbReference>
<feature type="transmembrane region" description="Helical" evidence="6">
    <location>
        <begin position="59"/>
        <end position="79"/>
    </location>
</feature>
<evidence type="ECO:0000256" key="4">
    <source>
        <dbReference type="ARBA" id="ARBA00022989"/>
    </source>
</evidence>
<evidence type="ECO:0000256" key="2">
    <source>
        <dbReference type="ARBA" id="ARBA00022475"/>
    </source>
</evidence>
<keyword evidence="4 6" id="KW-1133">Transmembrane helix</keyword>
<sequence length="115" mass="12727">MFSIIRAFAIILIALLGGKAIAYLLPFSFPASIIGMLLLFIAFNTGLIKVHWVQSGAHYLLTYMALLFIPIGVGLINYFDLVITQWPALLASITFGTLIVMAIVGHVFQRFNPRD</sequence>
<dbReference type="Proteomes" id="UP001201273">
    <property type="component" value="Unassembled WGS sequence"/>
</dbReference>
<feature type="transmembrane region" description="Helical" evidence="6">
    <location>
        <begin position="85"/>
        <end position="108"/>
    </location>
</feature>
<organism evidence="7 8">
    <name type="scientific">Motilimonas cestriensis</name>
    <dbReference type="NCBI Taxonomy" id="2742685"/>
    <lineage>
        <taxon>Bacteria</taxon>
        <taxon>Pseudomonadati</taxon>
        <taxon>Pseudomonadota</taxon>
        <taxon>Gammaproteobacteria</taxon>
        <taxon>Alteromonadales</taxon>
        <taxon>Alteromonadales genera incertae sedis</taxon>
        <taxon>Motilimonas</taxon>
    </lineage>
</organism>
<evidence type="ECO:0000256" key="5">
    <source>
        <dbReference type="ARBA" id="ARBA00023136"/>
    </source>
</evidence>
<accession>A0ABS8W8Q4</accession>
<evidence type="ECO:0000313" key="8">
    <source>
        <dbReference type="Proteomes" id="UP001201273"/>
    </source>
</evidence>
<comment type="subcellular location">
    <subcellularLocation>
        <location evidence="1">Cell membrane</location>
        <topology evidence="1">Multi-pass membrane protein</topology>
    </subcellularLocation>
</comment>
<keyword evidence="3 6" id="KW-0812">Transmembrane</keyword>
<dbReference type="RefSeq" id="WP_233052393.1">
    <property type="nucleotide sequence ID" value="NZ_JAIMJA010000007.1"/>
</dbReference>
<comment type="caution">
    <text evidence="7">The sequence shown here is derived from an EMBL/GenBank/DDBJ whole genome shotgun (WGS) entry which is preliminary data.</text>
</comment>
<gene>
    <name evidence="7" type="ORF">K6Y31_08655</name>
</gene>
<keyword evidence="5 6" id="KW-0472">Membrane</keyword>
<feature type="transmembrane region" description="Helical" evidence="6">
    <location>
        <begin position="32"/>
        <end position="52"/>
    </location>
</feature>
<dbReference type="PANTHER" id="PTHR33931">
    <property type="entry name" value="HOLIN-LIKE PROTEIN CIDA-RELATED"/>
    <property type="match status" value="1"/>
</dbReference>
<evidence type="ECO:0000256" key="3">
    <source>
        <dbReference type="ARBA" id="ARBA00022692"/>
    </source>
</evidence>
<evidence type="ECO:0000256" key="1">
    <source>
        <dbReference type="ARBA" id="ARBA00004651"/>
    </source>
</evidence>
<reference evidence="7 8" key="1">
    <citation type="journal article" date="2022" name="Environ. Microbiol. Rep.">
        <title>Eco-phylogenetic analyses reveal divergent evolution of vitamin B12 metabolism in the marine bacterial family 'Psychromonadaceae'.</title>
        <authorList>
            <person name="Jin X."/>
            <person name="Yang Y."/>
            <person name="Cao H."/>
            <person name="Gao B."/>
            <person name="Zhao Z."/>
        </authorList>
    </citation>
    <scope>NUCLEOTIDE SEQUENCE [LARGE SCALE GENOMIC DNA]</scope>
    <source>
        <strain evidence="7 8">MKS20</strain>
    </source>
</reference>
<dbReference type="Pfam" id="PF03788">
    <property type="entry name" value="LrgA"/>
    <property type="match status" value="1"/>
</dbReference>
<protein>
    <submittedName>
        <fullName evidence="7">CidA/LrgA family protein</fullName>
    </submittedName>
</protein>